<comment type="caution">
    <text evidence="1">The sequence shown here is derived from an EMBL/GenBank/DDBJ whole genome shotgun (WGS) entry which is preliminary data.</text>
</comment>
<dbReference type="InterPro" id="IPR008767">
    <property type="entry name" value="Phage_SPP1_head-tail_adaptor"/>
</dbReference>
<reference evidence="1 2" key="1">
    <citation type="submission" date="2019-12" db="EMBL/GenBank/DDBJ databases">
        <title>Roseobacter cerasinus sp. nov., isolated from seawater around aquaculture.</title>
        <authorList>
            <person name="Muramatsu S."/>
            <person name="Takabe Y."/>
            <person name="Mori K."/>
            <person name="Takaichi S."/>
            <person name="Hanada S."/>
        </authorList>
    </citation>
    <scope>NUCLEOTIDE SEQUENCE [LARGE SCALE GENOMIC DNA]</scope>
    <source>
        <strain evidence="1 2">AI77</strain>
    </source>
</reference>
<name>A0A640VN46_9RHOB</name>
<keyword evidence="2" id="KW-1185">Reference proteome</keyword>
<gene>
    <name evidence="1" type="ORF">So717_16410</name>
</gene>
<dbReference type="Proteomes" id="UP000436522">
    <property type="component" value="Unassembled WGS sequence"/>
</dbReference>
<dbReference type="OrthoDB" id="7570189at2"/>
<dbReference type="AlphaFoldDB" id="A0A640VN46"/>
<evidence type="ECO:0000313" key="1">
    <source>
        <dbReference type="EMBL" id="GFE49888.1"/>
    </source>
</evidence>
<dbReference type="EMBL" id="BLIV01000003">
    <property type="protein sequence ID" value="GFE49888.1"/>
    <property type="molecule type" value="Genomic_DNA"/>
</dbReference>
<proteinExistence type="predicted"/>
<sequence length="112" mass="12076">MTAPRLNRKLVLEAPSRLEDGAGGYVESWQALGTLWAQVLPRSGREAALVGVAISATSYRVVVRGAPEGDAQRPVPGQRFREGARLFHIEAVAEHDADGRYLTCFASEEAAV</sequence>
<protein>
    <submittedName>
        <fullName evidence="1">Tail protein</fullName>
    </submittedName>
</protein>
<evidence type="ECO:0000313" key="2">
    <source>
        <dbReference type="Proteomes" id="UP000436522"/>
    </source>
</evidence>
<accession>A0A640VN46</accession>
<organism evidence="1 2">
    <name type="scientific">Roseobacter cerasinus</name>
    <dbReference type="NCBI Taxonomy" id="2602289"/>
    <lineage>
        <taxon>Bacteria</taxon>
        <taxon>Pseudomonadati</taxon>
        <taxon>Pseudomonadota</taxon>
        <taxon>Alphaproteobacteria</taxon>
        <taxon>Rhodobacterales</taxon>
        <taxon>Roseobacteraceae</taxon>
        <taxon>Roseobacter</taxon>
    </lineage>
</organism>
<dbReference type="Pfam" id="PF05521">
    <property type="entry name" value="Phage_HCP"/>
    <property type="match status" value="1"/>
</dbReference>
<dbReference type="Gene3D" id="2.40.10.270">
    <property type="entry name" value="Bacteriophage SPP1 head-tail adaptor protein"/>
    <property type="match status" value="1"/>
</dbReference>
<dbReference type="RefSeq" id="WP_159975950.1">
    <property type="nucleotide sequence ID" value="NZ_BLIV01000003.1"/>
</dbReference>
<dbReference type="InterPro" id="IPR038666">
    <property type="entry name" value="SSP1_head-tail_sf"/>
</dbReference>